<evidence type="ECO:0000313" key="2">
    <source>
        <dbReference type="Proteomes" id="UP000467700"/>
    </source>
</evidence>
<sequence length="247" mass="28056">MPKAEDTIESSGKPDGVYYLAEKDLKRTERHWVISCLHYGKRDVVLKHVVFSAKGQPVSYKIVRRINARPPPSTFFIMPFKDEDIFHLVYTKEYDVEDDKHRIPARVHVFLGPKIGKIEVGTTSRTSGSITQQRKNDTNFTRIWKRAKAEAIAAGRAQNPIVLVTFAYETHDLFHAVEITEDAFETARGKLPAFALPPSTTTGNLENADSALDVVNQLIGEDAAENKFKLQANMRKYDKQVLRDLKR</sequence>
<dbReference type="EMBL" id="CACVBS010000040">
    <property type="protein sequence ID" value="CAA7263504.1"/>
    <property type="molecule type" value="Genomic_DNA"/>
</dbReference>
<dbReference type="OrthoDB" id="5231159at2759"/>
<proteinExistence type="predicted"/>
<reference evidence="1 2" key="1">
    <citation type="submission" date="2020-01" db="EMBL/GenBank/DDBJ databases">
        <authorList>
            <person name="Gupta K D."/>
        </authorList>
    </citation>
    <scope>NUCLEOTIDE SEQUENCE [LARGE SCALE GENOMIC DNA]</scope>
</reference>
<gene>
    <name evidence="1" type="ORF">AAE3_LOCUS5864</name>
</gene>
<keyword evidence="2" id="KW-1185">Reference proteome</keyword>
<comment type="caution">
    <text evidence="1">The sequence shown here is derived from an EMBL/GenBank/DDBJ whole genome shotgun (WGS) entry which is preliminary data.</text>
</comment>
<dbReference type="AlphaFoldDB" id="A0A8S0W5J6"/>
<accession>A0A8S0W5J6</accession>
<organism evidence="1 2">
    <name type="scientific">Cyclocybe aegerita</name>
    <name type="common">Black poplar mushroom</name>
    <name type="synonym">Agrocybe aegerita</name>
    <dbReference type="NCBI Taxonomy" id="1973307"/>
    <lineage>
        <taxon>Eukaryota</taxon>
        <taxon>Fungi</taxon>
        <taxon>Dikarya</taxon>
        <taxon>Basidiomycota</taxon>
        <taxon>Agaricomycotina</taxon>
        <taxon>Agaricomycetes</taxon>
        <taxon>Agaricomycetidae</taxon>
        <taxon>Agaricales</taxon>
        <taxon>Agaricineae</taxon>
        <taxon>Bolbitiaceae</taxon>
        <taxon>Cyclocybe</taxon>
    </lineage>
</organism>
<name>A0A8S0W5J6_CYCAE</name>
<evidence type="ECO:0000313" key="1">
    <source>
        <dbReference type="EMBL" id="CAA7263504.1"/>
    </source>
</evidence>
<protein>
    <submittedName>
        <fullName evidence="1">Uncharacterized protein</fullName>
    </submittedName>
</protein>
<dbReference type="Proteomes" id="UP000467700">
    <property type="component" value="Unassembled WGS sequence"/>
</dbReference>